<dbReference type="InterPro" id="IPR001314">
    <property type="entry name" value="Peptidase_S1A"/>
</dbReference>
<keyword evidence="4" id="KW-1185">Reference proteome</keyword>
<reference evidence="4" key="1">
    <citation type="submission" date="2012-01" db="EMBL/GenBank/DDBJ databases">
        <authorList>
            <person name="Walter R."/>
            <person name="Schartl M."/>
            <person name="Warren W."/>
        </authorList>
    </citation>
    <scope>NUCLEOTIDE SEQUENCE [LARGE SCALE GENOMIC DNA]</scope>
    <source>
        <strain evidence="4">JP 163 A</strain>
    </source>
</reference>
<dbReference type="Ensembl" id="ENSXMAT00000032483.1">
    <property type="protein sequence ID" value="ENSXMAP00000036549.1"/>
    <property type="gene ID" value="ENSXMAG00000022804.1"/>
</dbReference>
<dbReference type="Gene3D" id="2.40.10.10">
    <property type="entry name" value="Trypsin-like serine proteases"/>
    <property type="match status" value="2"/>
</dbReference>
<organism evidence="3 4">
    <name type="scientific">Xiphophorus maculatus</name>
    <name type="common">Southern platyfish</name>
    <name type="synonym">Platypoecilus maculatus</name>
    <dbReference type="NCBI Taxonomy" id="8083"/>
    <lineage>
        <taxon>Eukaryota</taxon>
        <taxon>Metazoa</taxon>
        <taxon>Chordata</taxon>
        <taxon>Craniata</taxon>
        <taxon>Vertebrata</taxon>
        <taxon>Euteleostomi</taxon>
        <taxon>Actinopterygii</taxon>
        <taxon>Neopterygii</taxon>
        <taxon>Teleostei</taxon>
        <taxon>Neoteleostei</taxon>
        <taxon>Acanthomorphata</taxon>
        <taxon>Ovalentaria</taxon>
        <taxon>Atherinomorphae</taxon>
        <taxon>Cyprinodontiformes</taxon>
        <taxon>Poeciliidae</taxon>
        <taxon>Poeciliinae</taxon>
        <taxon>Xiphophorus</taxon>
    </lineage>
</organism>
<evidence type="ECO:0000313" key="3">
    <source>
        <dbReference type="Ensembl" id="ENSXMAP00000036549.1"/>
    </source>
</evidence>
<sequence length="242" mass="27293">MGVLFFSSSGVSMNSHVSLYKRIIGGQNCNDTERLYHVRLEGNNGTHTTFCGGSLIHPEWILTAAHCWKSETTTAKLGVHPRTATQQKQIIQHNPVIYFNQWHKRHDIMLLKLQRPVRNISPALLPRCNNPLRASGITPHLQCVDLKVTGFFYSIKSGHEFLAEAQNKDANFVSLFLQYFSTDKGKLSGDSGGGVVFNKKIVGLISRRGKKYAFRNPIFSMDVCDYLEWIRNTTGLNKPKIS</sequence>
<dbReference type="InterPro" id="IPR043504">
    <property type="entry name" value="Peptidase_S1_PA_chymotrypsin"/>
</dbReference>
<dbReference type="OMA" id="DNITHES"/>
<dbReference type="PANTHER" id="PTHR24271">
    <property type="entry name" value="KALLIKREIN-RELATED"/>
    <property type="match status" value="1"/>
</dbReference>
<dbReference type="InterPro" id="IPR009003">
    <property type="entry name" value="Peptidase_S1_PA"/>
</dbReference>
<dbReference type="GO" id="GO:0004252">
    <property type="term" value="F:serine-type endopeptidase activity"/>
    <property type="evidence" value="ECO:0007669"/>
    <property type="project" value="InterPro"/>
</dbReference>
<reference evidence="3" key="3">
    <citation type="submission" date="2025-08" db="UniProtKB">
        <authorList>
            <consortium name="Ensembl"/>
        </authorList>
    </citation>
    <scope>IDENTIFICATION</scope>
    <source>
        <strain evidence="3">JP 163 A</strain>
    </source>
</reference>
<dbReference type="AlphaFoldDB" id="A0A3B5QZL1"/>
<dbReference type="Proteomes" id="UP000002852">
    <property type="component" value="Unassembled WGS sequence"/>
</dbReference>
<evidence type="ECO:0000256" key="1">
    <source>
        <dbReference type="ARBA" id="ARBA00023157"/>
    </source>
</evidence>
<dbReference type="GeneTree" id="ENSGT00390000009571"/>
<dbReference type="Pfam" id="PF00089">
    <property type="entry name" value="Trypsin"/>
    <property type="match status" value="1"/>
</dbReference>
<reference evidence="4" key="2">
    <citation type="journal article" date="2013" name="Nat. Genet.">
        <title>The genome of the platyfish, Xiphophorus maculatus, provides insights into evolutionary adaptation and several complex traits.</title>
        <authorList>
            <person name="Schartl M."/>
            <person name="Walter R.B."/>
            <person name="Shen Y."/>
            <person name="Garcia T."/>
            <person name="Catchen J."/>
            <person name="Amores A."/>
            <person name="Braasch I."/>
            <person name="Chalopin D."/>
            <person name="Volff J.N."/>
            <person name="Lesch K.P."/>
            <person name="Bisazza A."/>
            <person name="Minx P."/>
            <person name="Hillier L."/>
            <person name="Wilson R.K."/>
            <person name="Fuerstenberg S."/>
            <person name="Boore J."/>
            <person name="Searle S."/>
            <person name="Postlethwait J.H."/>
            <person name="Warren W.C."/>
        </authorList>
    </citation>
    <scope>NUCLEOTIDE SEQUENCE [LARGE SCALE GENOMIC DNA]</scope>
    <source>
        <strain evidence="4">JP 163 A</strain>
    </source>
</reference>
<dbReference type="GO" id="GO:0006508">
    <property type="term" value="P:proteolysis"/>
    <property type="evidence" value="ECO:0007669"/>
    <property type="project" value="InterPro"/>
</dbReference>
<feature type="domain" description="Peptidase S1" evidence="2">
    <location>
        <begin position="23"/>
        <end position="235"/>
    </location>
</feature>
<dbReference type="PROSITE" id="PS00134">
    <property type="entry name" value="TRYPSIN_HIS"/>
    <property type="match status" value="1"/>
</dbReference>
<dbReference type="SUPFAM" id="SSF50494">
    <property type="entry name" value="Trypsin-like serine proteases"/>
    <property type="match status" value="1"/>
</dbReference>
<name>A0A3B5QZL1_XIPMA</name>
<dbReference type="PRINTS" id="PR00722">
    <property type="entry name" value="CHYMOTRYPSIN"/>
</dbReference>
<accession>A0A3B5QZL1</accession>
<dbReference type="STRING" id="8083.ENSXMAP00000036549"/>
<proteinExistence type="predicted"/>
<dbReference type="InterPro" id="IPR001254">
    <property type="entry name" value="Trypsin_dom"/>
</dbReference>
<dbReference type="PANTHER" id="PTHR24271:SF50">
    <property type="match status" value="1"/>
</dbReference>
<evidence type="ECO:0000259" key="2">
    <source>
        <dbReference type="PROSITE" id="PS50240"/>
    </source>
</evidence>
<protein>
    <recommendedName>
        <fullName evidence="2">Peptidase S1 domain-containing protein</fullName>
    </recommendedName>
</protein>
<dbReference type="SMART" id="SM00020">
    <property type="entry name" value="Tryp_SPc"/>
    <property type="match status" value="1"/>
</dbReference>
<dbReference type="PROSITE" id="PS50240">
    <property type="entry name" value="TRYPSIN_DOM"/>
    <property type="match status" value="1"/>
</dbReference>
<keyword evidence="1" id="KW-1015">Disulfide bond</keyword>
<reference evidence="3" key="4">
    <citation type="submission" date="2025-09" db="UniProtKB">
        <authorList>
            <consortium name="Ensembl"/>
        </authorList>
    </citation>
    <scope>IDENTIFICATION</scope>
    <source>
        <strain evidence="3">JP 163 A</strain>
    </source>
</reference>
<dbReference type="InterPro" id="IPR018114">
    <property type="entry name" value="TRYPSIN_HIS"/>
</dbReference>
<dbReference type="InParanoid" id="A0A3B5QZL1"/>
<evidence type="ECO:0000313" key="4">
    <source>
        <dbReference type="Proteomes" id="UP000002852"/>
    </source>
</evidence>